<keyword evidence="2" id="KW-1185">Reference proteome</keyword>
<sequence>MAPHAYYAKVALRQSRYKWRHNRVLQELITATCAANCPPVSPNDKSTYSHQKVEPNLGVEVPIAWIPRGSTYQMGVTTRNFQQIFPMEQTL</sequence>
<dbReference type="EMBL" id="BLXT01004521">
    <property type="protein sequence ID" value="GFO13955.1"/>
    <property type="molecule type" value="Genomic_DNA"/>
</dbReference>
<evidence type="ECO:0000313" key="1">
    <source>
        <dbReference type="EMBL" id="GFO13955.1"/>
    </source>
</evidence>
<name>A0AAV4B302_9GAST</name>
<accession>A0AAV4B302</accession>
<reference evidence="1 2" key="1">
    <citation type="journal article" date="2021" name="Elife">
        <title>Chloroplast acquisition without the gene transfer in kleptoplastic sea slugs, Plakobranchus ocellatus.</title>
        <authorList>
            <person name="Maeda T."/>
            <person name="Takahashi S."/>
            <person name="Yoshida T."/>
            <person name="Shimamura S."/>
            <person name="Takaki Y."/>
            <person name="Nagai Y."/>
            <person name="Toyoda A."/>
            <person name="Suzuki Y."/>
            <person name="Arimoto A."/>
            <person name="Ishii H."/>
            <person name="Satoh N."/>
            <person name="Nishiyama T."/>
            <person name="Hasebe M."/>
            <person name="Maruyama T."/>
            <person name="Minagawa J."/>
            <person name="Obokata J."/>
            <person name="Shigenobu S."/>
        </authorList>
    </citation>
    <scope>NUCLEOTIDE SEQUENCE [LARGE SCALE GENOMIC DNA]</scope>
</reference>
<protein>
    <submittedName>
        <fullName evidence="1">Uncharacterized protein</fullName>
    </submittedName>
</protein>
<gene>
    <name evidence="1" type="ORF">PoB_004046000</name>
</gene>
<dbReference type="Proteomes" id="UP000735302">
    <property type="component" value="Unassembled WGS sequence"/>
</dbReference>
<comment type="caution">
    <text evidence="1">The sequence shown here is derived from an EMBL/GenBank/DDBJ whole genome shotgun (WGS) entry which is preliminary data.</text>
</comment>
<evidence type="ECO:0000313" key="2">
    <source>
        <dbReference type="Proteomes" id="UP000735302"/>
    </source>
</evidence>
<organism evidence="1 2">
    <name type="scientific">Plakobranchus ocellatus</name>
    <dbReference type="NCBI Taxonomy" id="259542"/>
    <lineage>
        <taxon>Eukaryota</taxon>
        <taxon>Metazoa</taxon>
        <taxon>Spiralia</taxon>
        <taxon>Lophotrochozoa</taxon>
        <taxon>Mollusca</taxon>
        <taxon>Gastropoda</taxon>
        <taxon>Heterobranchia</taxon>
        <taxon>Euthyneura</taxon>
        <taxon>Panpulmonata</taxon>
        <taxon>Sacoglossa</taxon>
        <taxon>Placobranchoidea</taxon>
        <taxon>Plakobranchidae</taxon>
        <taxon>Plakobranchus</taxon>
    </lineage>
</organism>
<proteinExistence type="predicted"/>
<dbReference type="AlphaFoldDB" id="A0AAV4B302"/>